<name>A0ABP7WNP4_9SPHI</name>
<accession>A0ABP7WNP4</accession>
<comment type="caution">
    <text evidence="1">The sequence shown here is derived from an EMBL/GenBank/DDBJ whole genome shotgun (WGS) entry which is preliminary data.</text>
</comment>
<keyword evidence="2" id="KW-1185">Reference proteome</keyword>
<evidence type="ECO:0000313" key="2">
    <source>
        <dbReference type="Proteomes" id="UP001500841"/>
    </source>
</evidence>
<proteinExistence type="predicted"/>
<gene>
    <name evidence="1" type="ORF">GCM10022392_14420</name>
</gene>
<reference evidence="2" key="1">
    <citation type="journal article" date="2019" name="Int. J. Syst. Evol. Microbiol.">
        <title>The Global Catalogue of Microorganisms (GCM) 10K type strain sequencing project: providing services to taxonomists for standard genome sequencing and annotation.</title>
        <authorList>
            <consortium name="The Broad Institute Genomics Platform"/>
            <consortium name="The Broad Institute Genome Sequencing Center for Infectious Disease"/>
            <person name="Wu L."/>
            <person name="Ma J."/>
        </authorList>
    </citation>
    <scope>NUCLEOTIDE SEQUENCE [LARGE SCALE GENOMIC DNA]</scope>
    <source>
        <strain evidence="2">JCM 17085</strain>
    </source>
</reference>
<evidence type="ECO:0008006" key="3">
    <source>
        <dbReference type="Google" id="ProtNLM"/>
    </source>
</evidence>
<dbReference type="InterPro" id="IPR011050">
    <property type="entry name" value="Pectin_lyase_fold/virulence"/>
</dbReference>
<dbReference type="SUPFAM" id="SSF51126">
    <property type="entry name" value="Pectin lyase-like"/>
    <property type="match status" value="1"/>
</dbReference>
<organism evidence="1 2">
    <name type="scientific">Mucilaginibacter panaciglaebae</name>
    <dbReference type="NCBI Taxonomy" id="502331"/>
    <lineage>
        <taxon>Bacteria</taxon>
        <taxon>Pseudomonadati</taxon>
        <taxon>Bacteroidota</taxon>
        <taxon>Sphingobacteriia</taxon>
        <taxon>Sphingobacteriales</taxon>
        <taxon>Sphingobacteriaceae</taxon>
        <taxon>Mucilaginibacter</taxon>
    </lineage>
</organism>
<protein>
    <recommendedName>
        <fullName evidence="3">DUF1565 domain-containing protein</fullName>
    </recommendedName>
</protein>
<sequence>MSATFNWAYRPGVSNIYNINIANSADDVKPNNAAYVALFGNDITGNGSRKYPWRTIDKARSVMFNGNGYIVIGSGTYREFLTANVNQINFVADGDVTFDFSYQPNWTNQSNGVNIAFYNIKFKGSGSNKIAEALYVDCTTDGAAPGINIGGMVNGSIRNIFRNSTLSINFTASITNGQNNNTFYNCNQIAVSNITNGFVRSCIFHRCNITVDNLAALANFQYCMFYQCNFKVSNGIGTPGAVYPSVPAGYIYYSDIAVLRTALIDARLLQV</sequence>
<dbReference type="RefSeq" id="WP_345102311.1">
    <property type="nucleotide sequence ID" value="NZ_BAABCV010000004.1"/>
</dbReference>
<dbReference type="Proteomes" id="UP001500841">
    <property type="component" value="Unassembled WGS sequence"/>
</dbReference>
<dbReference type="EMBL" id="BAABCV010000004">
    <property type="protein sequence ID" value="GAA4093118.1"/>
    <property type="molecule type" value="Genomic_DNA"/>
</dbReference>
<evidence type="ECO:0000313" key="1">
    <source>
        <dbReference type="EMBL" id="GAA4093118.1"/>
    </source>
</evidence>